<comment type="caution">
    <text evidence="2">The sequence shown here is derived from an EMBL/GenBank/DDBJ whole genome shotgun (WGS) entry which is preliminary data.</text>
</comment>
<gene>
    <name evidence="2" type="ORF">SK128_000182</name>
</gene>
<keyword evidence="3" id="KW-1185">Reference proteome</keyword>
<feature type="signal peptide" evidence="1">
    <location>
        <begin position="1"/>
        <end position="20"/>
    </location>
</feature>
<protein>
    <submittedName>
        <fullName evidence="2">Uncharacterized protein</fullName>
    </submittedName>
</protein>
<dbReference type="AlphaFoldDB" id="A0AAN8X2P6"/>
<dbReference type="EMBL" id="JAXCGZ010013260">
    <property type="protein sequence ID" value="KAK7073078.1"/>
    <property type="molecule type" value="Genomic_DNA"/>
</dbReference>
<organism evidence="2 3">
    <name type="scientific">Halocaridina rubra</name>
    <name type="common">Hawaiian red shrimp</name>
    <dbReference type="NCBI Taxonomy" id="373956"/>
    <lineage>
        <taxon>Eukaryota</taxon>
        <taxon>Metazoa</taxon>
        <taxon>Ecdysozoa</taxon>
        <taxon>Arthropoda</taxon>
        <taxon>Crustacea</taxon>
        <taxon>Multicrustacea</taxon>
        <taxon>Malacostraca</taxon>
        <taxon>Eumalacostraca</taxon>
        <taxon>Eucarida</taxon>
        <taxon>Decapoda</taxon>
        <taxon>Pleocyemata</taxon>
        <taxon>Caridea</taxon>
        <taxon>Atyoidea</taxon>
        <taxon>Atyidae</taxon>
        <taxon>Halocaridina</taxon>
    </lineage>
</organism>
<dbReference type="Proteomes" id="UP001381693">
    <property type="component" value="Unassembled WGS sequence"/>
</dbReference>
<proteinExistence type="predicted"/>
<evidence type="ECO:0000313" key="2">
    <source>
        <dbReference type="EMBL" id="KAK7073078.1"/>
    </source>
</evidence>
<evidence type="ECO:0000256" key="1">
    <source>
        <dbReference type="SAM" id="SignalP"/>
    </source>
</evidence>
<keyword evidence="1" id="KW-0732">Signal</keyword>
<sequence length="114" mass="13016">MVFNNRLVIFLLLLTPVIVSVPQRRYSDMHFSISVMLGEIDLHPPLAFCSRQLETGNLCTPYISKEEIRSTTVAEGLLFSLYFLFFHSMIEEVMSGRMPPSLSLSIFNIVTLMI</sequence>
<accession>A0AAN8X2P6</accession>
<name>A0AAN8X2P6_HALRR</name>
<evidence type="ECO:0000313" key="3">
    <source>
        <dbReference type="Proteomes" id="UP001381693"/>
    </source>
</evidence>
<feature type="chain" id="PRO_5042979580" evidence="1">
    <location>
        <begin position="21"/>
        <end position="114"/>
    </location>
</feature>
<reference evidence="2 3" key="1">
    <citation type="submission" date="2023-11" db="EMBL/GenBank/DDBJ databases">
        <title>Halocaridina rubra genome assembly.</title>
        <authorList>
            <person name="Smith C."/>
        </authorList>
    </citation>
    <scope>NUCLEOTIDE SEQUENCE [LARGE SCALE GENOMIC DNA]</scope>
    <source>
        <strain evidence="2">EP-1</strain>
        <tissue evidence="2">Whole</tissue>
    </source>
</reference>